<name>A0AC55DMY8_ECHTE</name>
<keyword evidence="1" id="KW-1185">Reference proteome</keyword>
<accession>A0AC55DMY8</accession>
<evidence type="ECO:0000313" key="1">
    <source>
        <dbReference type="Proteomes" id="UP000694863"/>
    </source>
</evidence>
<proteinExistence type="predicted"/>
<organism evidence="1 2">
    <name type="scientific">Echinops telfairi</name>
    <name type="common">Lesser hedgehog tenrec</name>
    <dbReference type="NCBI Taxonomy" id="9371"/>
    <lineage>
        <taxon>Eukaryota</taxon>
        <taxon>Metazoa</taxon>
        <taxon>Chordata</taxon>
        <taxon>Craniata</taxon>
        <taxon>Vertebrata</taxon>
        <taxon>Euteleostomi</taxon>
        <taxon>Mammalia</taxon>
        <taxon>Eutheria</taxon>
        <taxon>Afrotheria</taxon>
        <taxon>Tenrecidae</taxon>
        <taxon>Tenrecinae</taxon>
        <taxon>Echinops</taxon>
    </lineage>
</organism>
<gene>
    <name evidence="2" type="primary">BATF2</name>
</gene>
<dbReference type="RefSeq" id="XP_045153108.1">
    <property type="nucleotide sequence ID" value="XM_045297173.1"/>
</dbReference>
<sequence>MTLETSGQLTPSYRVTRKCGRDRVTRTLVLAHHPLPSHLSLPQQHESLEKHNHALRKEIQALRAELAWWGRTLHVHQRLCPKAASSLTAPGDPGPPECTEQPGLFQAPASLPWALYPSPPLRPPDPLGLLECPLPSMGLGPAEVPGPSVQLSPSPVLPPATACPNLQGPSLAPRARLLAPSTLTAPLQPPGQEHLAGEKLLPSPHRPVAPLDLQGCRSRSTPQHLPAP</sequence>
<evidence type="ECO:0000313" key="2">
    <source>
        <dbReference type="RefSeq" id="XP_045153108.1"/>
    </source>
</evidence>
<protein>
    <submittedName>
        <fullName evidence="2">LOW QUALITY PROTEIN: basic leucine zipper transcriptional factor ATF-like 2</fullName>
    </submittedName>
</protein>
<dbReference type="Proteomes" id="UP000694863">
    <property type="component" value="Unplaced"/>
</dbReference>
<reference evidence="2" key="1">
    <citation type="submission" date="2025-08" db="UniProtKB">
        <authorList>
            <consortium name="RefSeq"/>
        </authorList>
    </citation>
    <scope>IDENTIFICATION</scope>
</reference>